<comment type="caution">
    <text evidence="2">The sequence shown here is derived from an EMBL/GenBank/DDBJ whole genome shotgun (WGS) entry which is preliminary data.</text>
</comment>
<evidence type="ECO:0000256" key="1">
    <source>
        <dbReference type="SAM" id="Phobius"/>
    </source>
</evidence>
<evidence type="ECO:0000313" key="2">
    <source>
        <dbReference type="EMBL" id="OHS93010.1"/>
    </source>
</evidence>
<feature type="transmembrane region" description="Helical" evidence="1">
    <location>
        <begin position="196"/>
        <end position="214"/>
    </location>
</feature>
<sequence>MIAQICSKYFLRFKKNIIIFTLIILWKCKHELFYTKCYMIFLFFLIDYVNHNTSIFGTLANLLYKIRDRYQNIVLVEAGDEEPHSKHLLKYCIITSPIPSFSVLLDDPDSLITFGISKLYEGKFSFYNNLVKRNISVVISDNYSVKYRIDPVSNRDSSISLNNTEYSFIYNLITKYSVFSSNNPSICKNKKKFPEFFIHVILLFTFITILSFFSNTIFKIPITNTNFWLWKKGMQALEFQKDCNEIDKKIINETLQKSIQTNKDCSTLMKISRKENTIDFHIVSCFILSNGNRFLFTYIDTPTTSPSEMKNHLDVKFSSNTTSTIGDPIFEFFSYRDIIPAQIHFKFSYNSSGTVMIPEDILVTLSKRGESIANFLVIK</sequence>
<dbReference type="EMBL" id="MLAK01001444">
    <property type="protein sequence ID" value="OHS93010.1"/>
    <property type="molecule type" value="Genomic_DNA"/>
</dbReference>
<protein>
    <submittedName>
        <fullName evidence="2">Uncharacterized protein</fullName>
    </submittedName>
</protein>
<dbReference type="GeneID" id="94848052"/>
<reference evidence="2" key="1">
    <citation type="submission" date="2016-10" db="EMBL/GenBank/DDBJ databases">
        <authorList>
            <person name="Benchimol M."/>
            <person name="Almeida L.G."/>
            <person name="Vasconcelos A.T."/>
            <person name="Perreira-Neves A."/>
            <person name="Rosa I.A."/>
            <person name="Tasca T."/>
            <person name="Bogo M.R."/>
            <person name="de Souza W."/>
        </authorList>
    </citation>
    <scope>NUCLEOTIDE SEQUENCE [LARGE SCALE GENOMIC DNA]</scope>
    <source>
        <strain evidence="2">K</strain>
    </source>
</reference>
<name>A0A1J4J0S4_9EUKA</name>
<accession>A0A1J4J0S4</accession>
<gene>
    <name evidence="2" type="ORF">TRFO_40683</name>
</gene>
<organism evidence="2 3">
    <name type="scientific">Tritrichomonas foetus</name>
    <dbReference type="NCBI Taxonomy" id="1144522"/>
    <lineage>
        <taxon>Eukaryota</taxon>
        <taxon>Metamonada</taxon>
        <taxon>Parabasalia</taxon>
        <taxon>Tritrichomonadida</taxon>
        <taxon>Tritrichomonadidae</taxon>
        <taxon>Tritrichomonas</taxon>
    </lineage>
</organism>
<dbReference type="Proteomes" id="UP000179807">
    <property type="component" value="Unassembled WGS sequence"/>
</dbReference>
<keyword evidence="1" id="KW-1133">Transmembrane helix</keyword>
<feature type="transmembrane region" description="Helical" evidence="1">
    <location>
        <begin position="38"/>
        <end position="64"/>
    </location>
</feature>
<keyword evidence="1" id="KW-0472">Membrane</keyword>
<proteinExistence type="predicted"/>
<evidence type="ECO:0000313" key="3">
    <source>
        <dbReference type="Proteomes" id="UP000179807"/>
    </source>
</evidence>
<dbReference type="RefSeq" id="XP_068346147.1">
    <property type="nucleotide sequence ID" value="XM_068513348.1"/>
</dbReference>
<keyword evidence="3" id="KW-1185">Reference proteome</keyword>
<feature type="transmembrane region" description="Helical" evidence="1">
    <location>
        <begin position="9"/>
        <end position="26"/>
    </location>
</feature>
<keyword evidence="1" id="KW-0812">Transmembrane</keyword>
<dbReference type="VEuPathDB" id="TrichDB:TRFO_40683"/>
<dbReference type="AlphaFoldDB" id="A0A1J4J0S4"/>